<accession>A0A0P9MR80</accession>
<comment type="caution">
    <text evidence="1">The sequence shown here is derived from an EMBL/GenBank/DDBJ whole genome shotgun (WGS) entry which is preliminary data.</text>
</comment>
<keyword evidence="2" id="KW-1185">Reference proteome</keyword>
<dbReference type="AlphaFoldDB" id="A0A0P9MR80"/>
<gene>
    <name evidence="1" type="ORF">ALO75_200103</name>
</gene>
<dbReference type="Proteomes" id="UP000051335">
    <property type="component" value="Unassembled WGS sequence"/>
</dbReference>
<evidence type="ECO:0000313" key="2">
    <source>
        <dbReference type="Proteomes" id="UP000051335"/>
    </source>
</evidence>
<dbReference type="EMBL" id="LJQC01001077">
    <property type="protein sequence ID" value="KPW87051.1"/>
    <property type="molecule type" value="Genomic_DNA"/>
</dbReference>
<proteinExistence type="predicted"/>
<protein>
    <submittedName>
        <fullName evidence="1">Small multidrug resistance protein</fullName>
    </submittedName>
</protein>
<organism evidence="1 2">
    <name type="scientific">Pseudomonas syringae pv. coryli</name>
    <dbReference type="NCBI Taxonomy" id="317659"/>
    <lineage>
        <taxon>Bacteria</taxon>
        <taxon>Pseudomonadati</taxon>
        <taxon>Pseudomonadota</taxon>
        <taxon>Gammaproteobacteria</taxon>
        <taxon>Pseudomonadales</taxon>
        <taxon>Pseudomonadaceae</taxon>
        <taxon>Pseudomonas</taxon>
    </lineage>
</organism>
<evidence type="ECO:0000313" key="1">
    <source>
        <dbReference type="EMBL" id="KPW87051.1"/>
    </source>
</evidence>
<name>A0A0P9MR80_9PSED</name>
<reference evidence="1 2" key="1">
    <citation type="submission" date="2015-09" db="EMBL/GenBank/DDBJ databases">
        <title>Genome announcement of multiple Pseudomonas syringae strains.</title>
        <authorList>
            <person name="Thakur S."/>
            <person name="Wang P.W."/>
            <person name="Gong Y."/>
            <person name="Weir B.S."/>
            <person name="Guttman D.S."/>
        </authorList>
    </citation>
    <scope>NUCLEOTIDE SEQUENCE [LARGE SCALE GENOMIC DNA]</scope>
    <source>
        <strain evidence="1 2">ICMP17001</strain>
    </source>
</reference>
<sequence length="52" mass="5762">MNRIGSNRNSAIRVVVRYRPVRKPGLMALGVRSMAVYLALLAPTGDSGWSFR</sequence>